<evidence type="ECO:0000256" key="3">
    <source>
        <dbReference type="ARBA" id="ARBA00010519"/>
    </source>
</evidence>
<comment type="function">
    <text evidence="1 11">NDH-1 shuttles electrons from NADH, via FMN and iron-sulfur (Fe-S) centers, to quinones in the respiratory chain. The immediate electron acceptor for the enzyme in this species is believed to be ubiquinone. Couples the redox reaction to proton translocation (for every two electrons transferred, four hydrogen ions are translocated across the cytoplasmic membrane), and thus conserves the redox energy in a proton gradient.</text>
</comment>
<evidence type="ECO:0000256" key="11">
    <source>
        <dbReference type="HAMAP-Rule" id="MF_01456"/>
    </source>
</evidence>
<proteinExistence type="inferred from homology"/>
<dbReference type="Pfam" id="PF00420">
    <property type="entry name" value="Oxidored_q2"/>
    <property type="match status" value="1"/>
</dbReference>
<evidence type="ECO:0000256" key="9">
    <source>
        <dbReference type="ARBA" id="ARBA00022989"/>
    </source>
</evidence>
<feature type="transmembrane region" description="Helical" evidence="11">
    <location>
        <begin position="6"/>
        <end position="25"/>
    </location>
</feature>
<dbReference type="HAMAP" id="MF_01456">
    <property type="entry name" value="NDH1_NuoK"/>
    <property type="match status" value="1"/>
</dbReference>
<evidence type="ECO:0000256" key="6">
    <source>
        <dbReference type="ARBA" id="ARBA00022692"/>
    </source>
</evidence>
<keyword evidence="6 11" id="KW-0812">Transmembrane</keyword>
<dbReference type="EMBL" id="JACDUS010000009">
    <property type="protein sequence ID" value="MBA2882390.1"/>
    <property type="molecule type" value="Genomic_DNA"/>
</dbReference>
<protein>
    <recommendedName>
        <fullName evidence="11">NADH-quinone oxidoreductase subunit K</fullName>
        <ecNumber evidence="11">7.1.1.-</ecNumber>
    </recommendedName>
    <alternativeName>
        <fullName evidence="11">NADH dehydrogenase I subunit K</fullName>
    </alternativeName>
    <alternativeName>
        <fullName evidence="11">NDH-1 subunit K</fullName>
    </alternativeName>
</protein>
<name>A0A7W0CAY7_9BACT</name>
<dbReference type="PANTHER" id="PTHR11434:SF16">
    <property type="entry name" value="NADH-UBIQUINONE OXIDOREDUCTASE CHAIN 4L"/>
    <property type="match status" value="1"/>
</dbReference>
<dbReference type="NCBIfam" id="NF004320">
    <property type="entry name" value="PRK05715.1-2"/>
    <property type="match status" value="1"/>
</dbReference>
<dbReference type="GO" id="GO:0030964">
    <property type="term" value="C:NADH dehydrogenase complex"/>
    <property type="evidence" value="ECO:0007669"/>
    <property type="project" value="TreeGrafter"/>
</dbReference>
<dbReference type="GO" id="GO:0050136">
    <property type="term" value="F:NADH dehydrogenase (quinone) (non-electrogenic) activity"/>
    <property type="evidence" value="ECO:0007669"/>
    <property type="project" value="UniProtKB-UniRule"/>
</dbReference>
<keyword evidence="11" id="KW-0520">NAD</keyword>
<dbReference type="GO" id="GO:0005886">
    <property type="term" value="C:plasma membrane"/>
    <property type="evidence" value="ECO:0007669"/>
    <property type="project" value="UniProtKB-SubCell"/>
</dbReference>
<dbReference type="RefSeq" id="WP_181552027.1">
    <property type="nucleotide sequence ID" value="NZ_JACDUS010000009.1"/>
</dbReference>
<dbReference type="PANTHER" id="PTHR11434">
    <property type="entry name" value="NADH-UBIQUINONE OXIDOREDUCTASE SUBUNIT ND4L"/>
    <property type="match status" value="1"/>
</dbReference>
<accession>A0A7W0CAY7</accession>
<comment type="subcellular location">
    <subcellularLocation>
        <location evidence="11">Cell membrane</location>
        <topology evidence="11">Multi-pass membrane protein</topology>
    </subcellularLocation>
    <subcellularLocation>
        <location evidence="2">Membrane</location>
        <topology evidence="2">Multi-pass membrane protein</topology>
    </subcellularLocation>
</comment>
<comment type="catalytic activity">
    <reaction evidence="11">
        <text>a quinone + NADH + 5 H(+)(in) = a quinol + NAD(+) + 4 H(+)(out)</text>
        <dbReference type="Rhea" id="RHEA:57888"/>
        <dbReference type="ChEBI" id="CHEBI:15378"/>
        <dbReference type="ChEBI" id="CHEBI:24646"/>
        <dbReference type="ChEBI" id="CHEBI:57540"/>
        <dbReference type="ChEBI" id="CHEBI:57945"/>
        <dbReference type="ChEBI" id="CHEBI:132124"/>
    </reaction>
</comment>
<dbReference type="EC" id="7.1.1.-" evidence="11"/>
<organism evidence="13 14">
    <name type="scientific">Desulfosalsimonas propionicica</name>
    <dbReference type="NCBI Taxonomy" id="332175"/>
    <lineage>
        <taxon>Bacteria</taxon>
        <taxon>Pseudomonadati</taxon>
        <taxon>Thermodesulfobacteriota</taxon>
        <taxon>Desulfobacteria</taxon>
        <taxon>Desulfobacterales</taxon>
        <taxon>Desulfosalsimonadaceae</taxon>
        <taxon>Desulfosalsimonas</taxon>
    </lineage>
</organism>
<keyword evidence="11" id="KW-0830">Ubiquinone</keyword>
<comment type="caution">
    <text evidence="13">The sequence shown here is derived from an EMBL/GenBank/DDBJ whole genome shotgun (WGS) entry which is preliminary data.</text>
</comment>
<feature type="region of interest" description="Disordered" evidence="12">
    <location>
        <begin position="96"/>
        <end position="115"/>
    </location>
</feature>
<evidence type="ECO:0000256" key="2">
    <source>
        <dbReference type="ARBA" id="ARBA00004141"/>
    </source>
</evidence>
<dbReference type="AlphaFoldDB" id="A0A7W0CAY7"/>
<evidence type="ECO:0000313" key="14">
    <source>
        <dbReference type="Proteomes" id="UP000525298"/>
    </source>
</evidence>
<evidence type="ECO:0000256" key="8">
    <source>
        <dbReference type="ARBA" id="ARBA00022967"/>
    </source>
</evidence>
<gene>
    <name evidence="11" type="primary">nuoK</name>
    <name evidence="13" type="ORF">HNR65_002737</name>
</gene>
<evidence type="ECO:0000256" key="12">
    <source>
        <dbReference type="SAM" id="MobiDB-lite"/>
    </source>
</evidence>
<dbReference type="GO" id="GO:0048038">
    <property type="term" value="F:quinone binding"/>
    <property type="evidence" value="ECO:0007669"/>
    <property type="project" value="UniProtKB-KW"/>
</dbReference>
<dbReference type="Gene3D" id="1.10.287.3510">
    <property type="match status" value="1"/>
</dbReference>
<keyword evidence="14" id="KW-1185">Reference proteome</keyword>
<evidence type="ECO:0000256" key="4">
    <source>
        <dbReference type="ARBA" id="ARBA00022448"/>
    </source>
</evidence>
<dbReference type="FunFam" id="1.10.287.3510:FF:000001">
    <property type="entry name" value="NADH-quinone oxidoreductase subunit K"/>
    <property type="match status" value="1"/>
</dbReference>
<dbReference type="InterPro" id="IPR039428">
    <property type="entry name" value="NUOK/Mnh_C1-like"/>
</dbReference>
<dbReference type="GO" id="GO:0042773">
    <property type="term" value="P:ATP synthesis coupled electron transport"/>
    <property type="evidence" value="ECO:0007669"/>
    <property type="project" value="InterPro"/>
</dbReference>
<keyword evidence="10 11" id="KW-0472">Membrane</keyword>
<keyword evidence="9 11" id="KW-1133">Transmembrane helix</keyword>
<comment type="similarity">
    <text evidence="3 11">Belongs to the complex I subunit 4L family.</text>
</comment>
<feature type="transmembrane region" description="Helical" evidence="11">
    <location>
        <begin position="61"/>
        <end position="85"/>
    </location>
</feature>
<keyword evidence="4 11" id="KW-0813">Transport</keyword>
<comment type="subunit">
    <text evidence="11">NDH-1 is composed of 14 different subunits. Subunits NuoA, H, J, K, L, M, N constitute the membrane sector of the complex.</text>
</comment>
<feature type="transmembrane region" description="Helical" evidence="11">
    <location>
        <begin position="32"/>
        <end position="55"/>
    </location>
</feature>
<evidence type="ECO:0000256" key="7">
    <source>
        <dbReference type="ARBA" id="ARBA00022719"/>
    </source>
</evidence>
<evidence type="ECO:0000313" key="13">
    <source>
        <dbReference type="EMBL" id="MBA2882390.1"/>
    </source>
</evidence>
<evidence type="ECO:0000256" key="10">
    <source>
        <dbReference type="ARBA" id="ARBA00023136"/>
    </source>
</evidence>
<evidence type="ECO:0000256" key="5">
    <source>
        <dbReference type="ARBA" id="ARBA00022519"/>
    </source>
</evidence>
<keyword evidence="7 11" id="KW-0874">Quinone</keyword>
<sequence>MIVPYTHVMLLGAIVFLMGMICTLTRRNLIMIIVGLEIMLNAAAIVFVGAGLQFGQIEGQVMALFIVAVAAAEVSVGLAMVVCIYRQRNSIDPQCMKDSPCVPDPKETGELLPNA</sequence>
<dbReference type="Proteomes" id="UP000525298">
    <property type="component" value="Unassembled WGS sequence"/>
</dbReference>
<reference evidence="13 14" key="1">
    <citation type="submission" date="2020-07" db="EMBL/GenBank/DDBJ databases">
        <title>Genomic Encyclopedia of Type Strains, Phase IV (KMG-IV): sequencing the most valuable type-strain genomes for metagenomic binning, comparative biology and taxonomic classification.</title>
        <authorList>
            <person name="Goeker M."/>
        </authorList>
    </citation>
    <scope>NUCLEOTIDE SEQUENCE [LARGE SCALE GENOMIC DNA]</scope>
    <source>
        <strain evidence="13 14">DSM 17721</strain>
    </source>
</reference>
<dbReference type="InterPro" id="IPR001133">
    <property type="entry name" value="NADH_UbQ_OxRdtase_chain4L/K"/>
</dbReference>
<keyword evidence="5" id="KW-0997">Cell inner membrane</keyword>
<keyword evidence="11" id="KW-1003">Cell membrane</keyword>
<evidence type="ECO:0000256" key="1">
    <source>
        <dbReference type="ARBA" id="ARBA00002378"/>
    </source>
</evidence>
<keyword evidence="8 11" id="KW-1278">Translocase</keyword>